<proteinExistence type="predicted"/>
<organism evidence="2 3">
    <name type="scientific">Protopolystoma xenopodis</name>
    <dbReference type="NCBI Taxonomy" id="117903"/>
    <lineage>
        <taxon>Eukaryota</taxon>
        <taxon>Metazoa</taxon>
        <taxon>Spiralia</taxon>
        <taxon>Lophotrochozoa</taxon>
        <taxon>Platyhelminthes</taxon>
        <taxon>Monogenea</taxon>
        <taxon>Polyopisthocotylea</taxon>
        <taxon>Polystomatidea</taxon>
        <taxon>Polystomatidae</taxon>
        <taxon>Protopolystoma</taxon>
    </lineage>
</organism>
<dbReference type="Proteomes" id="UP000784294">
    <property type="component" value="Unassembled WGS sequence"/>
</dbReference>
<dbReference type="AlphaFoldDB" id="A0A448XBU0"/>
<name>A0A448XBU0_9PLAT</name>
<feature type="compositionally biased region" description="Polar residues" evidence="1">
    <location>
        <begin position="96"/>
        <end position="108"/>
    </location>
</feature>
<protein>
    <submittedName>
        <fullName evidence="2">Uncharacterized protein</fullName>
    </submittedName>
</protein>
<evidence type="ECO:0000256" key="1">
    <source>
        <dbReference type="SAM" id="MobiDB-lite"/>
    </source>
</evidence>
<feature type="compositionally biased region" description="Low complexity" evidence="1">
    <location>
        <begin position="37"/>
        <end position="47"/>
    </location>
</feature>
<feature type="region of interest" description="Disordered" evidence="1">
    <location>
        <begin position="96"/>
        <end position="131"/>
    </location>
</feature>
<evidence type="ECO:0000313" key="3">
    <source>
        <dbReference type="Proteomes" id="UP000784294"/>
    </source>
</evidence>
<accession>A0A448XBU0</accession>
<sequence>MQDAIHLLSNAVGQALVELEFKAPTLEESEKEDYLSRKPSSSVPSSLSEDDAKGSFKAGVSNPILERGRLDRKDYVLILNRAANQTAEYARQASFLTTVESQSSSKGQKSNDRSRQRQRDSMPTQSSDHRQGENGHYCFIFIHKNDAEKNFGIVFLALIFEDS</sequence>
<feature type="region of interest" description="Disordered" evidence="1">
    <location>
        <begin position="27"/>
        <end position="59"/>
    </location>
</feature>
<reference evidence="2" key="1">
    <citation type="submission" date="2018-11" db="EMBL/GenBank/DDBJ databases">
        <authorList>
            <consortium name="Pathogen Informatics"/>
        </authorList>
    </citation>
    <scope>NUCLEOTIDE SEQUENCE</scope>
</reference>
<keyword evidence="3" id="KW-1185">Reference proteome</keyword>
<dbReference type="EMBL" id="CAAALY010244940">
    <property type="protein sequence ID" value="VEL32959.1"/>
    <property type="molecule type" value="Genomic_DNA"/>
</dbReference>
<comment type="caution">
    <text evidence="2">The sequence shown here is derived from an EMBL/GenBank/DDBJ whole genome shotgun (WGS) entry which is preliminary data.</text>
</comment>
<feature type="compositionally biased region" description="Basic and acidic residues" evidence="1">
    <location>
        <begin position="109"/>
        <end position="120"/>
    </location>
</feature>
<evidence type="ECO:0000313" key="2">
    <source>
        <dbReference type="EMBL" id="VEL32959.1"/>
    </source>
</evidence>
<gene>
    <name evidence="2" type="ORF">PXEA_LOCUS26399</name>
</gene>